<evidence type="ECO:0000313" key="2">
    <source>
        <dbReference type="EMBL" id="OYD25966.1"/>
    </source>
</evidence>
<dbReference type="InterPro" id="IPR036814">
    <property type="entry name" value="YqcC-like_sf"/>
</dbReference>
<dbReference type="InterPro" id="IPR023376">
    <property type="entry name" value="YqcC-like_dom"/>
</dbReference>
<protein>
    <submittedName>
        <fullName evidence="3">Uncharacterized protein YqcC (DUF446 family)</fullName>
    </submittedName>
</protein>
<dbReference type="Gene3D" id="1.20.1440.40">
    <property type="entry name" value="YqcC-like"/>
    <property type="match status" value="1"/>
</dbReference>
<dbReference type="Pfam" id="PF04287">
    <property type="entry name" value="DUF446"/>
    <property type="match status" value="1"/>
</dbReference>
<reference evidence="2 4" key="1">
    <citation type="submission" date="2017-08" db="EMBL/GenBank/DDBJ databases">
        <title>Draft Genome Sequence of the Marine Bacterium Oceanimonas baumannii ATCC 700832.</title>
        <authorList>
            <person name="Mcclelland W.D."/>
            <person name="Brennan M.A."/>
            <person name="Trachtenberg A.M."/>
            <person name="Maclea K.S."/>
        </authorList>
    </citation>
    <scope>NUCLEOTIDE SEQUENCE [LARGE SCALE GENOMIC DNA]</scope>
    <source>
        <strain evidence="2 4">ATCC 700832</strain>
    </source>
</reference>
<dbReference type="PANTHER" id="PTHR39586:SF1">
    <property type="entry name" value="CYTOPLASMIC PROTEIN"/>
    <property type="match status" value="1"/>
</dbReference>
<evidence type="ECO:0000313" key="3">
    <source>
        <dbReference type="EMBL" id="TDW60013.1"/>
    </source>
</evidence>
<dbReference type="SUPFAM" id="SSF158452">
    <property type="entry name" value="YqcC-like"/>
    <property type="match status" value="1"/>
</dbReference>
<reference evidence="3 5" key="2">
    <citation type="submission" date="2019-03" db="EMBL/GenBank/DDBJ databases">
        <title>Genomic Encyclopedia of Archaeal and Bacterial Type Strains, Phase II (KMG-II): from individual species to whole genera.</title>
        <authorList>
            <person name="Goeker M."/>
        </authorList>
    </citation>
    <scope>NUCLEOTIDE SEQUENCE [LARGE SCALE GENOMIC DNA]</scope>
    <source>
        <strain evidence="3 5">DSM 15594</strain>
    </source>
</reference>
<dbReference type="OrthoDB" id="8794567at2"/>
<keyword evidence="5" id="KW-1185">Reference proteome</keyword>
<organism evidence="2 4">
    <name type="scientific">Oceanimonas baumannii</name>
    <dbReference type="NCBI Taxonomy" id="129578"/>
    <lineage>
        <taxon>Bacteria</taxon>
        <taxon>Pseudomonadati</taxon>
        <taxon>Pseudomonadota</taxon>
        <taxon>Gammaproteobacteria</taxon>
        <taxon>Aeromonadales</taxon>
        <taxon>Aeromonadaceae</taxon>
        <taxon>Oceanimonas</taxon>
    </lineage>
</organism>
<dbReference type="Proteomes" id="UP000295058">
    <property type="component" value="Unassembled WGS sequence"/>
</dbReference>
<name>A0A235CNF1_9GAMM</name>
<evidence type="ECO:0000313" key="5">
    <source>
        <dbReference type="Proteomes" id="UP000295058"/>
    </source>
</evidence>
<evidence type="ECO:0000313" key="4">
    <source>
        <dbReference type="Proteomes" id="UP000243640"/>
    </source>
</evidence>
<dbReference type="GO" id="GO:0044010">
    <property type="term" value="P:single-species biofilm formation"/>
    <property type="evidence" value="ECO:0007669"/>
    <property type="project" value="TreeGrafter"/>
</dbReference>
<dbReference type="RefSeq" id="WP_094277154.1">
    <property type="nucleotide sequence ID" value="NZ_JBLWZI010000001.1"/>
</dbReference>
<dbReference type="PIRSF" id="PIRSF006257">
    <property type="entry name" value="UCP006257"/>
    <property type="match status" value="1"/>
</dbReference>
<dbReference type="AlphaFoldDB" id="A0A235CNF1"/>
<proteinExistence type="predicted"/>
<accession>A0A235CNF1</accession>
<dbReference type="Proteomes" id="UP000243640">
    <property type="component" value="Unassembled WGS sequence"/>
</dbReference>
<sequence length="111" mass="12181">MSATVHHLLLTIENELNTLGWWQDEPPPPGALQSTQPFCLDTLSLPQWLQFVLLPRLRDLLAAGLPLPARIAVYPMATESMKGAPEETSALLEAIAQLDETLTGLPVEREA</sequence>
<dbReference type="InterPro" id="IPR007384">
    <property type="entry name" value="UCP006257"/>
</dbReference>
<gene>
    <name evidence="2" type="ORF">B6S09_03765</name>
    <name evidence="3" type="ORF">LY04_01005</name>
</gene>
<dbReference type="EMBL" id="NQJF01000002">
    <property type="protein sequence ID" value="OYD25966.1"/>
    <property type="molecule type" value="Genomic_DNA"/>
</dbReference>
<feature type="domain" description="YqcC-like" evidence="1">
    <location>
        <begin position="5"/>
        <end position="100"/>
    </location>
</feature>
<dbReference type="EMBL" id="SODO01000003">
    <property type="protein sequence ID" value="TDW60013.1"/>
    <property type="molecule type" value="Genomic_DNA"/>
</dbReference>
<dbReference type="PANTHER" id="PTHR39586">
    <property type="entry name" value="CYTOPLASMIC PROTEIN-RELATED"/>
    <property type="match status" value="1"/>
</dbReference>
<evidence type="ECO:0000259" key="1">
    <source>
        <dbReference type="Pfam" id="PF04287"/>
    </source>
</evidence>
<comment type="caution">
    <text evidence="2">The sequence shown here is derived from an EMBL/GenBank/DDBJ whole genome shotgun (WGS) entry which is preliminary data.</text>
</comment>